<sequence>MKIAQIGPLIESVPPRFYGGTERIVSYLTEELVAQGHDVTLFASGDSITSANLIPCCEKALRLNPAVRDPIPYYMIMLDRVRRMASSFDVLHFHIDQFHFPLFRSIARSTVTTLHGRQDLPDLQQLYRAFPDMGLVSISDSQRDPIPFANFLGTVYHGLPENLHRPTFSPRGGYLAFLGRISPEKRLDRAIEIARAVGFPLKIAAKVDAADIDYFEAKIKPLLNGNGVEFIGEISDAEKAEFLGEASALLFPINWPEPFGLVMIEAMACGTPVLAFRHGAAPEVIDDGVTGFVVDDIESAIATIPRLLSLDRRRIREAFENRFTVERMAKNYGALYARAYTSHGHIPKVHSEEIVASAMGNAVN</sequence>
<dbReference type="GO" id="GO:0016757">
    <property type="term" value="F:glycosyltransferase activity"/>
    <property type="evidence" value="ECO:0007669"/>
    <property type="project" value="InterPro"/>
</dbReference>
<dbReference type="SUPFAM" id="SSF53756">
    <property type="entry name" value="UDP-Glycosyltransferase/glycogen phosphorylase"/>
    <property type="match status" value="1"/>
</dbReference>
<organism evidence="3 4">
    <name type="scientific">Hyphomicrobium denitrificans (strain ATCC 51888 / DSM 1869 / NCIMB 11706 / TK 0415)</name>
    <dbReference type="NCBI Taxonomy" id="582899"/>
    <lineage>
        <taxon>Bacteria</taxon>
        <taxon>Pseudomonadati</taxon>
        <taxon>Pseudomonadota</taxon>
        <taxon>Alphaproteobacteria</taxon>
        <taxon>Hyphomicrobiales</taxon>
        <taxon>Hyphomicrobiaceae</taxon>
        <taxon>Hyphomicrobium</taxon>
    </lineage>
</organism>
<evidence type="ECO:0000259" key="1">
    <source>
        <dbReference type="Pfam" id="PF00534"/>
    </source>
</evidence>
<dbReference type="Pfam" id="PF13439">
    <property type="entry name" value="Glyco_transf_4"/>
    <property type="match status" value="1"/>
</dbReference>
<accession>D8JX46</accession>
<evidence type="ECO:0000259" key="2">
    <source>
        <dbReference type="Pfam" id="PF13439"/>
    </source>
</evidence>
<evidence type="ECO:0000313" key="3">
    <source>
        <dbReference type="EMBL" id="ADJ23182.1"/>
    </source>
</evidence>
<evidence type="ECO:0000313" key="4">
    <source>
        <dbReference type="Proteomes" id="UP000002033"/>
    </source>
</evidence>
<gene>
    <name evidence="3" type="ordered locus">Hden_1370</name>
</gene>
<dbReference type="Gene3D" id="3.40.50.2000">
    <property type="entry name" value="Glycogen Phosphorylase B"/>
    <property type="match status" value="2"/>
</dbReference>
<dbReference type="CDD" id="cd03802">
    <property type="entry name" value="GT4_AviGT4-like"/>
    <property type="match status" value="1"/>
</dbReference>
<dbReference type="EMBL" id="CP002083">
    <property type="protein sequence ID" value="ADJ23182.1"/>
    <property type="molecule type" value="Genomic_DNA"/>
</dbReference>
<keyword evidence="4" id="KW-1185">Reference proteome</keyword>
<dbReference type="HOGENOM" id="CLU_042257_1_0_5"/>
<dbReference type="PANTHER" id="PTHR12526">
    <property type="entry name" value="GLYCOSYLTRANSFERASE"/>
    <property type="match status" value="1"/>
</dbReference>
<dbReference type="RefSeq" id="WP_013215397.1">
    <property type="nucleotide sequence ID" value="NC_014313.1"/>
</dbReference>
<dbReference type="InterPro" id="IPR001296">
    <property type="entry name" value="Glyco_trans_1"/>
</dbReference>
<reference evidence="4" key="1">
    <citation type="journal article" date="2011" name="J. Bacteriol.">
        <title>Genome sequences of eight morphologically diverse alphaproteobacteria.</title>
        <authorList>
            <consortium name="US DOE Joint Genome Institute"/>
            <person name="Brown P.J."/>
            <person name="Kysela D.T."/>
            <person name="Buechlein A."/>
            <person name="Hemmerich C."/>
            <person name="Brun Y.V."/>
        </authorList>
    </citation>
    <scope>NUCLEOTIDE SEQUENCE [LARGE SCALE GENOMIC DNA]</scope>
    <source>
        <strain evidence="4">ATCC 51888 / DSM 1869 / NCIB 11706 / TK 0415</strain>
    </source>
</reference>
<dbReference type="eggNOG" id="COG0438">
    <property type="taxonomic scope" value="Bacteria"/>
</dbReference>
<keyword evidence="3" id="KW-0808">Transferase</keyword>
<feature type="domain" description="Glycosyltransferase subfamily 4-like N-terminal" evidence="2">
    <location>
        <begin position="18"/>
        <end position="119"/>
    </location>
</feature>
<dbReference type="OrthoDB" id="9801573at2"/>
<dbReference type="PANTHER" id="PTHR12526:SF595">
    <property type="entry name" value="BLL5217 PROTEIN"/>
    <property type="match status" value="1"/>
</dbReference>
<dbReference type="AlphaFoldDB" id="D8JX46"/>
<proteinExistence type="predicted"/>
<protein>
    <submittedName>
        <fullName evidence="3">Glycosyl transferase group 1</fullName>
    </submittedName>
</protein>
<dbReference type="CAZy" id="GT4">
    <property type="family name" value="Glycosyltransferase Family 4"/>
</dbReference>
<dbReference type="Pfam" id="PF00534">
    <property type="entry name" value="Glycos_transf_1"/>
    <property type="match status" value="1"/>
</dbReference>
<feature type="domain" description="Glycosyl transferase family 1" evidence="1">
    <location>
        <begin position="174"/>
        <end position="315"/>
    </location>
</feature>
<dbReference type="KEGG" id="hdn:Hden_1370"/>
<dbReference type="InterPro" id="IPR028098">
    <property type="entry name" value="Glyco_trans_4-like_N"/>
</dbReference>
<dbReference type="Proteomes" id="UP000002033">
    <property type="component" value="Chromosome"/>
</dbReference>
<name>D8JX46_HYPDA</name>
<dbReference type="STRING" id="582899.Hden_1370"/>